<name>A0A9D4HUB5_DREPO</name>
<dbReference type="Proteomes" id="UP000828390">
    <property type="component" value="Unassembled WGS sequence"/>
</dbReference>
<gene>
    <name evidence="2" type="ORF">DPMN_039738</name>
</gene>
<organism evidence="2 3">
    <name type="scientific">Dreissena polymorpha</name>
    <name type="common">Zebra mussel</name>
    <name type="synonym">Mytilus polymorpha</name>
    <dbReference type="NCBI Taxonomy" id="45954"/>
    <lineage>
        <taxon>Eukaryota</taxon>
        <taxon>Metazoa</taxon>
        <taxon>Spiralia</taxon>
        <taxon>Lophotrochozoa</taxon>
        <taxon>Mollusca</taxon>
        <taxon>Bivalvia</taxon>
        <taxon>Autobranchia</taxon>
        <taxon>Heteroconchia</taxon>
        <taxon>Euheterodonta</taxon>
        <taxon>Imparidentia</taxon>
        <taxon>Neoheterodontei</taxon>
        <taxon>Myida</taxon>
        <taxon>Dreissenoidea</taxon>
        <taxon>Dreissenidae</taxon>
        <taxon>Dreissena</taxon>
    </lineage>
</organism>
<proteinExistence type="predicted"/>
<dbReference type="AlphaFoldDB" id="A0A9D4HUB5"/>
<accession>A0A9D4HUB5</accession>
<comment type="caution">
    <text evidence="2">The sequence shown here is derived from an EMBL/GenBank/DDBJ whole genome shotgun (WGS) entry which is preliminary data.</text>
</comment>
<keyword evidence="1" id="KW-0732">Signal</keyword>
<reference evidence="2" key="2">
    <citation type="submission" date="2020-11" db="EMBL/GenBank/DDBJ databases">
        <authorList>
            <person name="McCartney M.A."/>
            <person name="Auch B."/>
            <person name="Kono T."/>
            <person name="Mallez S."/>
            <person name="Becker A."/>
            <person name="Gohl D.M."/>
            <person name="Silverstein K.A.T."/>
            <person name="Koren S."/>
            <person name="Bechman K.B."/>
            <person name="Herman A."/>
            <person name="Abrahante J.E."/>
            <person name="Garbe J."/>
        </authorList>
    </citation>
    <scope>NUCLEOTIDE SEQUENCE</scope>
    <source>
        <strain evidence="2">Duluth1</strain>
        <tissue evidence="2">Whole animal</tissue>
    </source>
</reference>
<evidence type="ECO:0000313" key="2">
    <source>
        <dbReference type="EMBL" id="KAH3733312.1"/>
    </source>
</evidence>
<reference evidence="2" key="1">
    <citation type="journal article" date="2019" name="bioRxiv">
        <title>The Genome of the Zebra Mussel, Dreissena polymorpha: A Resource for Invasive Species Research.</title>
        <authorList>
            <person name="McCartney M.A."/>
            <person name="Auch B."/>
            <person name="Kono T."/>
            <person name="Mallez S."/>
            <person name="Zhang Y."/>
            <person name="Obille A."/>
            <person name="Becker A."/>
            <person name="Abrahante J.E."/>
            <person name="Garbe J."/>
            <person name="Badalamenti J.P."/>
            <person name="Herman A."/>
            <person name="Mangelson H."/>
            <person name="Liachko I."/>
            <person name="Sullivan S."/>
            <person name="Sone E.D."/>
            <person name="Koren S."/>
            <person name="Silverstein K.A.T."/>
            <person name="Beckman K.B."/>
            <person name="Gohl D.M."/>
        </authorList>
    </citation>
    <scope>NUCLEOTIDE SEQUENCE</scope>
    <source>
        <strain evidence="2">Duluth1</strain>
        <tissue evidence="2">Whole animal</tissue>
    </source>
</reference>
<feature type="chain" id="PRO_5038581799" evidence="1">
    <location>
        <begin position="30"/>
        <end position="121"/>
    </location>
</feature>
<evidence type="ECO:0000256" key="1">
    <source>
        <dbReference type="SAM" id="SignalP"/>
    </source>
</evidence>
<dbReference type="EMBL" id="JAIWYP010000011">
    <property type="protein sequence ID" value="KAH3733312.1"/>
    <property type="molecule type" value="Genomic_DNA"/>
</dbReference>
<keyword evidence="3" id="KW-1185">Reference proteome</keyword>
<evidence type="ECO:0000313" key="3">
    <source>
        <dbReference type="Proteomes" id="UP000828390"/>
    </source>
</evidence>
<protein>
    <submittedName>
        <fullName evidence="2">Uncharacterized protein</fullName>
    </submittedName>
</protein>
<sequence length="121" mass="13693">MAPKLRLPELSGLWLNVHVLLTLPDIILAGENVQAGHRETSYLQRHDLKEIGWGPFNAKCQFPKFSLYTYTGNYQFCPSDINKGALWLVHSLITTQILAPRIMNILKEGATSCTLLPNFRI</sequence>
<feature type="signal peptide" evidence="1">
    <location>
        <begin position="1"/>
        <end position="29"/>
    </location>
</feature>